<dbReference type="Pfam" id="PF17921">
    <property type="entry name" value="Integrase_H2C2"/>
    <property type="match status" value="1"/>
</dbReference>
<name>A0A090L201_STRRB</name>
<feature type="region of interest" description="Disordered" evidence="13">
    <location>
        <begin position="569"/>
        <end position="590"/>
    </location>
</feature>
<keyword evidence="10 16" id="KW-0695">RNA-directed DNA polymerase</keyword>
<evidence type="ECO:0000256" key="5">
    <source>
        <dbReference type="ARBA" id="ARBA00022759"/>
    </source>
</evidence>
<keyword evidence="12" id="KW-0175">Coiled coil</keyword>
<dbReference type="InterPro" id="IPR021109">
    <property type="entry name" value="Peptidase_aspartic_dom_sf"/>
</dbReference>
<dbReference type="GO" id="GO:0004190">
    <property type="term" value="F:aspartic-type endopeptidase activity"/>
    <property type="evidence" value="ECO:0007669"/>
    <property type="project" value="InterPro"/>
</dbReference>
<evidence type="ECO:0000256" key="4">
    <source>
        <dbReference type="ARBA" id="ARBA00022722"/>
    </source>
</evidence>
<dbReference type="GO" id="GO:0015074">
    <property type="term" value="P:DNA integration"/>
    <property type="evidence" value="ECO:0007669"/>
    <property type="project" value="UniProtKB-KW"/>
</dbReference>
<dbReference type="Gene3D" id="3.30.70.270">
    <property type="match status" value="2"/>
</dbReference>
<dbReference type="InterPro" id="IPR001584">
    <property type="entry name" value="Integrase_cat-core"/>
</dbReference>
<dbReference type="GeneID" id="36373887"/>
<dbReference type="Gene3D" id="1.10.340.70">
    <property type="match status" value="1"/>
</dbReference>
<evidence type="ECO:0000256" key="2">
    <source>
        <dbReference type="ARBA" id="ARBA00022679"/>
    </source>
</evidence>
<dbReference type="GO" id="GO:0003723">
    <property type="term" value="F:RNA binding"/>
    <property type="evidence" value="ECO:0007669"/>
    <property type="project" value="UniProtKB-KW"/>
</dbReference>
<dbReference type="FunFam" id="3.30.70.270:FF:000020">
    <property type="entry name" value="Transposon Tf2-6 polyprotein-like Protein"/>
    <property type="match status" value="1"/>
</dbReference>
<dbReference type="PROSITE" id="PS50994">
    <property type="entry name" value="INTEGRASE"/>
    <property type="match status" value="1"/>
</dbReference>
<dbReference type="WBParaSite" id="SRAE_0000064100.1">
    <property type="protein sequence ID" value="SRAE_0000064100.1"/>
    <property type="gene ID" value="WBGene00256389"/>
</dbReference>
<dbReference type="PANTHER" id="PTHR37984:SF5">
    <property type="entry name" value="PROTEIN NYNRIN-LIKE"/>
    <property type="match status" value="1"/>
</dbReference>
<dbReference type="OrthoDB" id="5868531at2759"/>
<keyword evidence="5" id="KW-0255">Endonuclease</keyword>
<dbReference type="GO" id="GO:0042575">
    <property type="term" value="C:DNA polymerase complex"/>
    <property type="evidence" value="ECO:0007669"/>
    <property type="project" value="UniProtKB-ARBA"/>
</dbReference>
<proteinExistence type="predicted"/>
<dbReference type="OMA" id="WPEYSEL"/>
<dbReference type="PANTHER" id="PTHR37984">
    <property type="entry name" value="PROTEIN CBG26694"/>
    <property type="match status" value="1"/>
</dbReference>
<feature type="domain" description="Integrase catalytic" evidence="15">
    <location>
        <begin position="665"/>
        <end position="823"/>
    </location>
</feature>
<gene>
    <name evidence="16 18 19" type="ORF">SRAE_0000064100</name>
</gene>
<dbReference type="InterPro" id="IPR043128">
    <property type="entry name" value="Rev_trsase/Diguanyl_cyclase"/>
</dbReference>
<evidence type="ECO:0000256" key="3">
    <source>
        <dbReference type="ARBA" id="ARBA00022695"/>
    </source>
</evidence>
<dbReference type="PROSITE" id="PS50878">
    <property type="entry name" value="RT_POL"/>
    <property type="match status" value="1"/>
</dbReference>
<keyword evidence="7" id="KW-0460">Magnesium</keyword>
<evidence type="ECO:0000256" key="6">
    <source>
        <dbReference type="ARBA" id="ARBA00022801"/>
    </source>
</evidence>
<reference evidence="17" key="1">
    <citation type="submission" date="2014-09" db="EMBL/GenBank/DDBJ databases">
        <authorList>
            <person name="Martin A.A."/>
        </authorList>
    </citation>
    <scope>NUCLEOTIDE SEQUENCE</scope>
    <source>
        <strain evidence="17">ED321</strain>
    </source>
</reference>
<dbReference type="Pfam" id="PF00665">
    <property type="entry name" value="rve"/>
    <property type="match status" value="1"/>
</dbReference>
<dbReference type="EC" id="2.7.7.49" evidence="1"/>
<reference evidence="16" key="2">
    <citation type="submission" date="2014-09" db="EMBL/GenBank/DDBJ databases">
        <authorList>
            <person name="Aslett A.Martin."/>
        </authorList>
    </citation>
    <scope>NUCLEOTIDE SEQUENCE</scope>
    <source>
        <strain evidence="16">ED321 Heterogonic</strain>
    </source>
</reference>
<keyword evidence="9" id="KW-0229">DNA integration</keyword>
<evidence type="ECO:0000256" key="8">
    <source>
        <dbReference type="ARBA" id="ARBA00022884"/>
    </source>
</evidence>
<dbReference type="InterPro" id="IPR050951">
    <property type="entry name" value="Retrovirus_Pol_polyprotein"/>
</dbReference>
<dbReference type="InterPro" id="IPR001969">
    <property type="entry name" value="Aspartic_peptidase_AS"/>
</dbReference>
<dbReference type="Gene3D" id="2.40.70.10">
    <property type="entry name" value="Acid Proteases"/>
    <property type="match status" value="1"/>
</dbReference>
<evidence type="ECO:0000256" key="12">
    <source>
        <dbReference type="SAM" id="Coils"/>
    </source>
</evidence>
<keyword evidence="3" id="KW-0548">Nucleotidyltransferase</keyword>
<keyword evidence="8" id="KW-0694">RNA-binding</keyword>
<dbReference type="InterPro" id="IPR041577">
    <property type="entry name" value="RT_RNaseH_2"/>
</dbReference>
<evidence type="ECO:0000256" key="7">
    <source>
        <dbReference type="ARBA" id="ARBA00022842"/>
    </source>
</evidence>
<evidence type="ECO:0000256" key="1">
    <source>
        <dbReference type="ARBA" id="ARBA00012493"/>
    </source>
</evidence>
<dbReference type="GO" id="GO:0006508">
    <property type="term" value="P:proteolysis"/>
    <property type="evidence" value="ECO:0007669"/>
    <property type="project" value="InterPro"/>
</dbReference>
<dbReference type="SUPFAM" id="SSF56672">
    <property type="entry name" value="DNA/RNA polymerases"/>
    <property type="match status" value="1"/>
</dbReference>
<accession>A0A090L201</accession>
<dbReference type="InterPro" id="IPR041588">
    <property type="entry name" value="Integrase_H2C2"/>
</dbReference>
<dbReference type="InterPro" id="IPR012337">
    <property type="entry name" value="RNaseH-like_sf"/>
</dbReference>
<evidence type="ECO:0000256" key="11">
    <source>
        <dbReference type="ARBA" id="ARBA00023268"/>
    </source>
</evidence>
<evidence type="ECO:0000256" key="13">
    <source>
        <dbReference type="SAM" id="MobiDB-lite"/>
    </source>
</evidence>
<dbReference type="InterPro" id="IPR000477">
    <property type="entry name" value="RT_dom"/>
</dbReference>
<dbReference type="GO" id="GO:0004519">
    <property type="term" value="F:endonuclease activity"/>
    <property type="evidence" value="ECO:0007669"/>
    <property type="project" value="UniProtKB-KW"/>
</dbReference>
<feature type="coiled-coil region" evidence="12">
    <location>
        <begin position="181"/>
        <end position="208"/>
    </location>
</feature>
<dbReference type="InterPro" id="IPR036397">
    <property type="entry name" value="RNaseH_sf"/>
</dbReference>
<evidence type="ECO:0000256" key="9">
    <source>
        <dbReference type="ARBA" id="ARBA00022908"/>
    </source>
</evidence>
<dbReference type="Gene3D" id="3.10.10.10">
    <property type="entry name" value="HIV Type 1 Reverse Transcriptase, subunit A, domain 1"/>
    <property type="match status" value="1"/>
</dbReference>
<dbReference type="AlphaFoldDB" id="A0A090L201"/>
<dbReference type="WormBase" id="SRAE_0000064100">
    <property type="protein sequence ID" value="SRP02729"/>
    <property type="gene ID" value="WBGene00256389"/>
</dbReference>
<dbReference type="SUPFAM" id="SSF53098">
    <property type="entry name" value="Ribonuclease H-like"/>
    <property type="match status" value="1"/>
</dbReference>
<organism evidence="16">
    <name type="scientific">Strongyloides ratti</name>
    <name type="common">Parasitic roundworm</name>
    <dbReference type="NCBI Taxonomy" id="34506"/>
    <lineage>
        <taxon>Eukaryota</taxon>
        <taxon>Metazoa</taxon>
        <taxon>Ecdysozoa</taxon>
        <taxon>Nematoda</taxon>
        <taxon>Chromadorea</taxon>
        <taxon>Rhabditida</taxon>
        <taxon>Tylenchina</taxon>
        <taxon>Panagrolaimomorpha</taxon>
        <taxon>Strongyloidoidea</taxon>
        <taxon>Strongyloididae</taxon>
        <taxon>Strongyloides</taxon>
    </lineage>
</organism>
<dbReference type="EMBL" id="LN609410">
    <property type="protein sequence ID" value="CEF61519.2"/>
    <property type="molecule type" value="Genomic_DNA"/>
</dbReference>
<keyword evidence="2" id="KW-0808">Transferase</keyword>
<evidence type="ECO:0000313" key="16">
    <source>
        <dbReference type="EMBL" id="CEF61519.2"/>
    </source>
</evidence>
<keyword evidence="4" id="KW-0540">Nuclease</keyword>
<evidence type="ECO:0000313" key="18">
    <source>
        <dbReference type="WBParaSite" id="SRAE_0000064100.1"/>
    </source>
</evidence>
<evidence type="ECO:0000313" key="19">
    <source>
        <dbReference type="WormBase" id="SRAE_0000064100"/>
    </source>
</evidence>
<keyword evidence="6" id="KW-0378">Hydrolase</keyword>
<keyword evidence="17" id="KW-1185">Reference proteome</keyword>
<evidence type="ECO:0000256" key="10">
    <source>
        <dbReference type="ARBA" id="ARBA00022918"/>
    </source>
</evidence>
<evidence type="ECO:0000313" key="17">
    <source>
        <dbReference type="Proteomes" id="UP000035682"/>
    </source>
</evidence>
<dbReference type="PROSITE" id="PS00141">
    <property type="entry name" value="ASP_PROTEASE"/>
    <property type="match status" value="1"/>
</dbReference>
<dbReference type="Proteomes" id="UP000035682">
    <property type="component" value="Unplaced"/>
</dbReference>
<reference evidence="18" key="3">
    <citation type="submission" date="2020-12" db="UniProtKB">
        <authorList>
            <consortium name="WormBaseParasite"/>
        </authorList>
    </citation>
    <scope>IDENTIFICATION</scope>
</reference>
<dbReference type="GO" id="GO:0003964">
    <property type="term" value="F:RNA-directed DNA polymerase activity"/>
    <property type="evidence" value="ECO:0007669"/>
    <property type="project" value="UniProtKB-KW"/>
</dbReference>
<sequence length="823" mass="95253">MLKRMLENKVYNRDVKVKQEKKKFDLTKESKETENEKIATLRTAVEPYEFYLPVEGKDGILLSGLIDSGATRTIVKKSTAMRYGFNQNLQTMTKIVLADETMKKAVEYFKTQFKIIPDILVNCSIVVVEDSELSDSKYSLIIRSDLLKATETILDYGNKTIIMCGREISHLTVSKEKENDRIIAKRAAINSEKKVEELKKEFKNVISQSKDDIGRCDIEAPNFEMTDKQPPKIPRYPVPFSKKEVIKEQIQSWLKANVIVEDKFVKWIMNLVITPKSDKTDRVCLDSRPLNSRLISFDYKTPTLKDKAEILNGAMYYTTLDLVQYFSQISIDEKSSKFLGFRAPDNTTYRFVRLPFGVKHATAIALRIINVVLQDIEEAFSYVDDICIATKGSLEHHFSKVREVLERLSQHGLKINWKKCQFACEEIQYLGFLFSRQGQEPSPSSTEAIKNFLQPKNLRSLRRFLGKVNFYKTHIENLARIEIPLTNLLKKKNSLFEWNEECEKSFSQIKKELMKTCRLIMPDEKKPYVIHCDASGNAHAAALMQENSKGERNIVADCLSRAYLRRNKVNGKQSETSEEDEEGKESFNEETLVEEITEEKTKQEYMEAVHTNLGHGCFSKCYPLLVKRVYWTGMEADLKLFIKQCIKCVKRNPVYKSKLPMKAIEASYPLEKITIDIMGLLKKSRNNKTHKFGMVDVLSRYVMLESLEDCTAETVMKAIKDGFFNRIAIPKEIKTDNAKYFVAKEMDQLMEMFGVTLEHTEPRHHEESSIIERTFRSIQNMIAKLIEEDDYLDWDSLLKPVSYFYNQQIHCTTQESSHSIMFG</sequence>
<dbReference type="CDD" id="cd01647">
    <property type="entry name" value="RT_LTR"/>
    <property type="match status" value="1"/>
</dbReference>
<dbReference type="InterPro" id="IPR043502">
    <property type="entry name" value="DNA/RNA_pol_sf"/>
</dbReference>
<dbReference type="Gene3D" id="3.30.420.10">
    <property type="entry name" value="Ribonuclease H-like superfamily/Ribonuclease H"/>
    <property type="match status" value="1"/>
</dbReference>
<feature type="domain" description="Reverse transcriptase" evidence="14">
    <location>
        <begin position="255"/>
        <end position="434"/>
    </location>
</feature>
<dbReference type="CTD" id="36373887"/>
<evidence type="ECO:0000259" key="15">
    <source>
        <dbReference type="PROSITE" id="PS50994"/>
    </source>
</evidence>
<protein>
    <recommendedName>
        <fullName evidence="1">RNA-directed DNA polymerase</fullName>
        <ecNumber evidence="1">2.7.7.49</ecNumber>
    </recommendedName>
</protein>
<keyword evidence="11" id="KW-0511">Multifunctional enzyme</keyword>
<dbReference type="RefSeq" id="XP_024500728.1">
    <property type="nucleotide sequence ID" value="XM_024646558.1"/>
</dbReference>
<dbReference type="Pfam" id="PF00078">
    <property type="entry name" value="RVT_1"/>
    <property type="match status" value="1"/>
</dbReference>
<dbReference type="Pfam" id="PF17919">
    <property type="entry name" value="RT_RNaseH_2"/>
    <property type="match status" value="1"/>
</dbReference>
<evidence type="ECO:0000259" key="14">
    <source>
        <dbReference type="PROSITE" id="PS50878"/>
    </source>
</evidence>